<feature type="site" description="Positions MEP for the nucleophilic attack" evidence="3">
    <location>
        <position position="231"/>
    </location>
</feature>
<organism evidence="4 5">
    <name type="scientific">Mucilaginibacter litoreus</name>
    <dbReference type="NCBI Taxonomy" id="1048221"/>
    <lineage>
        <taxon>Bacteria</taxon>
        <taxon>Pseudomonadati</taxon>
        <taxon>Bacteroidota</taxon>
        <taxon>Sphingobacteriia</taxon>
        <taxon>Sphingobacteriales</taxon>
        <taxon>Sphingobacteriaceae</taxon>
        <taxon>Mucilaginibacter</taxon>
    </lineage>
</organism>
<comment type="pathway">
    <text evidence="3">Isoprenoid biosynthesis; isopentenyl diphosphate biosynthesis via DXP pathway; isopentenyl diphosphate from 1-deoxy-D-xylulose 5-phosphate: step 2/6.</text>
</comment>
<dbReference type="NCBIfam" id="NF001186">
    <property type="entry name" value="PRK00155.2-3"/>
    <property type="match status" value="1"/>
</dbReference>
<evidence type="ECO:0000256" key="2">
    <source>
        <dbReference type="ARBA" id="ARBA00022695"/>
    </source>
</evidence>
<protein>
    <recommendedName>
        <fullName evidence="3">2-C-methyl-D-erythritol 4-phosphate cytidylyltransferase</fullName>
        <ecNumber evidence="3">2.7.7.60</ecNumber>
    </recommendedName>
    <alternativeName>
        <fullName evidence="3">4-diphosphocytidyl-2C-methyl-D-erythritol synthase</fullName>
    </alternativeName>
    <alternativeName>
        <fullName evidence="3">MEP cytidylyltransferase</fullName>
        <shortName evidence="3">MCT</shortName>
    </alternativeName>
</protein>
<dbReference type="InterPro" id="IPR029044">
    <property type="entry name" value="Nucleotide-diphossugar_trans"/>
</dbReference>
<comment type="function">
    <text evidence="3">Catalyzes the formation of 4-diphosphocytidyl-2-C-methyl-D-erythritol from CTP and 2-C-methyl-D-erythritol 4-phosphate (MEP).</text>
</comment>
<dbReference type="EC" id="2.7.7.60" evidence="3"/>
<accession>A0ABW3AN39</accession>
<dbReference type="Pfam" id="PF01128">
    <property type="entry name" value="IspD"/>
    <property type="match status" value="1"/>
</dbReference>
<name>A0ABW3AN39_9SPHI</name>
<dbReference type="Proteomes" id="UP001597010">
    <property type="component" value="Unassembled WGS sequence"/>
</dbReference>
<comment type="similarity">
    <text evidence="3">Belongs to the IspD/TarI cytidylyltransferase family. IspD subfamily.</text>
</comment>
<dbReference type="InterPro" id="IPR050088">
    <property type="entry name" value="IspD/TarI_cytidylyltransf_bact"/>
</dbReference>
<dbReference type="PANTHER" id="PTHR32125">
    <property type="entry name" value="2-C-METHYL-D-ERYTHRITOL 4-PHOSPHATE CYTIDYLYLTRANSFERASE, CHLOROPLASTIC"/>
    <property type="match status" value="1"/>
</dbReference>
<dbReference type="CDD" id="cd02516">
    <property type="entry name" value="CDP-ME_synthetase"/>
    <property type="match status" value="1"/>
</dbReference>
<dbReference type="HAMAP" id="MF_00108">
    <property type="entry name" value="IspD"/>
    <property type="match status" value="1"/>
</dbReference>
<dbReference type="RefSeq" id="WP_377110951.1">
    <property type="nucleotide sequence ID" value="NZ_JBHTHZ010000001.1"/>
</dbReference>
<dbReference type="InterPro" id="IPR001228">
    <property type="entry name" value="IspD"/>
</dbReference>
<dbReference type="SUPFAM" id="SSF53448">
    <property type="entry name" value="Nucleotide-diphospho-sugar transferases"/>
    <property type="match status" value="1"/>
</dbReference>
<dbReference type="GO" id="GO:0050518">
    <property type="term" value="F:2-C-methyl-D-erythritol 4-phosphate cytidylyltransferase activity"/>
    <property type="evidence" value="ECO:0007669"/>
    <property type="project" value="UniProtKB-EC"/>
</dbReference>
<dbReference type="InterPro" id="IPR034683">
    <property type="entry name" value="IspD/TarI"/>
</dbReference>
<evidence type="ECO:0000313" key="4">
    <source>
        <dbReference type="EMBL" id="MFD0792245.1"/>
    </source>
</evidence>
<keyword evidence="1 3" id="KW-0808">Transferase</keyword>
<dbReference type="NCBIfam" id="TIGR00453">
    <property type="entry name" value="ispD"/>
    <property type="match status" value="1"/>
</dbReference>
<dbReference type="PANTHER" id="PTHR32125:SF4">
    <property type="entry name" value="2-C-METHYL-D-ERYTHRITOL 4-PHOSPHATE CYTIDYLYLTRANSFERASE, CHLOROPLASTIC"/>
    <property type="match status" value="1"/>
</dbReference>
<sequence length="253" mass="28061">MLKQVQHDRNTRYMLNLTSKISHLKSNTYAIIVAGGSGSRMQSALPKQFIELCGEPVMMHTIRVFHQSKTSPQIILALNPGYHDLWKELCHKYNFKIPHTVVAGGQTRFHSVKNAVDSITEDNALIAVHDAVRPLTPLSVIDESYEQAAKNGSAVAAVKSRDSVRQLNGELTSCLDRENIYLVQTPQTFQSALLKKAYEQGYVESFTDDASVVERSGVKIHLIEGSHSNIKITFPEDMAIAEAVLNKKAISNS</sequence>
<keyword evidence="5" id="KW-1185">Reference proteome</keyword>
<feature type="site" description="Transition state stabilizer" evidence="3">
    <location>
        <position position="40"/>
    </location>
</feature>
<keyword evidence="2 3" id="KW-0548">Nucleotidyltransferase</keyword>
<proteinExistence type="inferred from homology"/>
<keyword evidence="3" id="KW-0414">Isoprene biosynthesis</keyword>
<evidence type="ECO:0000313" key="5">
    <source>
        <dbReference type="Proteomes" id="UP001597010"/>
    </source>
</evidence>
<feature type="site" description="Positions MEP for the nucleophilic attack" evidence="3">
    <location>
        <position position="177"/>
    </location>
</feature>
<comment type="catalytic activity">
    <reaction evidence="3">
        <text>2-C-methyl-D-erythritol 4-phosphate + CTP + H(+) = 4-CDP-2-C-methyl-D-erythritol + diphosphate</text>
        <dbReference type="Rhea" id="RHEA:13429"/>
        <dbReference type="ChEBI" id="CHEBI:15378"/>
        <dbReference type="ChEBI" id="CHEBI:33019"/>
        <dbReference type="ChEBI" id="CHEBI:37563"/>
        <dbReference type="ChEBI" id="CHEBI:57823"/>
        <dbReference type="ChEBI" id="CHEBI:58262"/>
        <dbReference type="EC" id="2.7.7.60"/>
    </reaction>
</comment>
<gene>
    <name evidence="3" type="primary">ispD</name>
    <name evidence="4" type="ORF">ACFQZX_01375</name>
</gene>
<feature type="site" description="Transition state stabilizer" evidence="3">
    <location>
        <position position="47"/>
    </location>
</feature>
<evidence type="ECO:0000256" key="3">
    <source>
        <dbReference type="HAMAP-Rule" id="MF_00108"/>
    </source>
</evidence>
<evidence type="ECO:0000256" key="1">
    <source>
        <dbReference type="ARBA" id="ARBA00022679"/>
    </source>
</evidence>
<dbReference type="EMBL" id="JBHTHZ010000001">
    <property type="protein sequence ID" value="MFD0792245.1"/>
    <property type="molecule type" value="Genomic_DNA"/>
</dbReference>
<reference evidence="5" key="1">
    <citation type="journal article" date="2019" name="Int. J. Syst. Evol. Microbiol.">
        <title>The Global Catalogue of Microorganisms (GCM) 10K type strain sequencing project: providing services to taxonomists for standard genome sequencing and annotation.</title>
        <authorList>
            <consortium name="The Broad Institute Genomics Platform"/>
            <consortium name="The Broad Institute Genome Sequencing Center for Infectious Disease"/>
            <person name="Wu L."/>
            <person name="Ma J."/>
        </authorList>
    </citation>
    <scope>NUCLEOTIDE SEQUENCE [LARGE SCALE GENOMIC DNA]</scope>
    <source>
        <strain evidence="5">CCUG 61484</strain>
    </source>
</reference>
<comment type="caution">
    <text evidence="4">The sequence shown here is derived from an EMBL/GenBank/DDBJ whole genome shotgun (WGS) entry which is preliminary data.</text>
</comment>
<dbReference type="Gene3D" id="3.90.550.10">
    <property type="entry name" value="Spore Coat Polysaccharide Biosynthesis Protein SpsA, Chain A"/>
    <property type="match status" value="1"/>
</dbReference>